<comment type="similarity">
    <text evidence="1">Belongs to the glycosyltransferase 2 family.</text>
</comment>
<dbReference type="Proteomes" id="UP000001929">
    <property type="component" value="Chromosome"/>
</dbReference>
<name>Q2RNU3_RHORT</name>
<dbReference type="InterPro" id="IPR029044">
    <property type="entry name" value="Nucleotide-diphossugar_trans"/>
</dbReference>
<dbReference type="GO" id="GO:0016757">
    <property type="term" value="F:glycosyltransferase activity"/>
    <property type="evidence" value="ECO:0007669"/>
    <property type="project" value="UniProtKB-KW"/>
</dbReference>
<dbReference type="SUPFAM" id="SSF53448">
    <property type="entry name" value="Nucleotide-diphospho-sugar transferases"/>
    <property type="match status" value="1"/>
</dbReference>
<dbReference type="PhylomeDB" id="Q2RNU3"/>
<accession>Q2RNU3</accession>
<evidence type="ECO:0000313" key="6">
    <source>
        <dbReference type="EMBL" id="ABC24202.1"/>
    </source>
</evidence>
<dbReference type="SMR" id="Q2RNU3"/>
<dbReference type="STRING" id="269796.Rru_A3408"/>
<dbReference type="Pfam" id="PF00535">
    <property type="entry name" value="Glycos_transf_2"/>
    <property type="match status" value="1"/>
</dbReference>
<feature type="region of interest" description="Disordered" evidence="4">
    <location>
        <begin position="325"/>
        <end position="352"/>
    </location>
</feature>
<proteinExistence type="inferred from homology"/>
<reference evidence="6 7" key="1">
    <citation type="journal article" date="2011" name="Stand. Genomic Sci.">
        <title>Complete genome sequence of Rhodospirillum rubrum type strain (S1).</title>
        <authorList>
            <person name="Munk A.C."/>
            <person name="Copeland A."/>
            <person name="Lucas S."/>
            <person name="Lapidus A."/>
            <person name="Del Rio T.G."/>
            <person name="Barry K."/>
            <person name="Detter J.C."/>
            <person name="Hammon N."/>
            <person name="Israni S."/>
            <person name="Pitluck S."/>
            <person name="Brettin T."/>
            <person name="Bruce D."/>
            <person name="Han C."/>
            <person name="Tapia R."/>
            <person name="Gilna P."/>
            <person name="Schmutz J."/>
            <person name="Larimer F."/>
            <person name="Land M."/>
            <person name="Kyrpides N.C."/>
            <person name="Mavromatis K."/>
            <person name="Richardson P."/>
            <person name="Rohde M."/>
            <person name="Goker M."/>
            <person name="Klenk H.P."/>
            <person name="Zhang Y."/>
            <person name="Roberts G.P."/>
            <person name="Reslewic S."/>
            <person name="Schwartz D.C."/>
        </authorList>
    </citation>
    <scope>NUCLEOTIDE SEQUENCE [LARGE SCALE GENOMIC DNA]</scope>
    <source>
        <strain evidence="7">ATCC 11170 / ATH 1.1.1 / DSM 467 / LMG 4362 / NCIMB 8255 / S1</strain>
    </source>
</reference>
<dbReference type="CAZy" id="GT2">
    <property type="family name" value="Glycosyltransferase Family 2"/>
</dbReference>
<dbReference type="InterPro" id="IPR001173">
    <property type="entry name" value="Glyco_trans_2-like"/>
</dbReference>
<organism evidence="6 7">
    <name type="scientific">Rhodospirillum rubrum (strain ATCC 11170 / ATH 1.1.1 / DSM 467 / LMG 4362 / NCIMB 8255 / S1)</name>
    <dbReference type="NCBI Taxonomy" id="269796"/>
    <lineage>
        <taxon>Bacteria</taxon>
        <taxon>Pseudomonadati</taxon>
        <taxon>Pseudomonadota</taxon>
        <taxon>Alphaproteobacteria</taxon>
        <taxon>Rhodospirillales</taxon>
        <taxon>Rhodospirillaceae</taxon>
        <taxon>Rhodospirillum</taxon>
    </lineage>
</organism>
<evidence type="ECO:0000256" key="4">
    <source>
        <dbReference type="SAM" id="MobiDB-lite"/>
    </source>
</evidence>
<dbReference type="CDD" id="cd00761">
    <property type="entry name" value="Glyco_tranf_GTA_type"/>
    <property type="match status" value="1"/>
</dbReference>
<gene>
    <name evidence="6" type="ordered locus">Rru_A3408</name>
</gene>
<dbReference type="EMBL" id="CP000230">
    <property type="protein sequence ID" value="ABC24202.1"/>
    <property type="molecule type" value="Genomic_DNA"/>
</dbReference>
<feature type="compositionally biased region" description="Basic and acidic residues" evidence="4">
    <location>
        <begin position="325"/>
        <end position="337"/>
    </location>
</feature>
<dbReference type="Gene3D" id="3.90.550.10">
    <property type="entry name" value="Spore Coat Polysaccharide Biosynthesis Protein SpsA, Chain A"/>
    <property type="match status" value="1"/>
</dbReference>
<dbReference type="RefSeq" id="WP_011391155.1">
    <property type="nucleotide sequence ID" value="NC_007643.1"/>
</dbReference>
<dbReference type="HOGENOM" id="CLU_787278_0_0_5"/>
<dbReference type="InterPro" id="IPR050834">
    <property type="entry name" value="Glycosyltransf_2"/>
</dbReference>
<sequence>MTLVSVVLPVYQGAPWIRGALDCLAAQTHRPLEILVVDDASSDGTPAVVEDWRARHPDLSVRLIVRPENGGPGVARNDALALARGAYVAFLDADDRCVPWRLARQLARLEAEPGLGSVGAWYDMVDADGTPVAARRLSVTAGEMAWAALIHPPFLLSTLMTRRALCRPGIFAPRHQGEDAPAQRRLLWQAPAAMIEEVLVTYRTDPHRPQDPRMGVAMAEDLAPLTGPLSAAEAWALHDALLAFPNRVTPAAIAAVSGLFTLLGVFRGLRPAWMTRPEYNRLFEGYLDLAAPFLAAHGESLLAPPSPQAPRVAPWMGPWEAEWRAGEARSDRPRPKEIFPPVGGDSPSKLSG</sequence>
<dbReference type="eggNOG" id="COG1216">
    <property type="taxonomic scope" value="Bacteria"/>
</dbReference>
<evidence type="ECO:0000256" key="3">
    <source>
        <dbReference type="ARBA" id="ARBA00022679"/>
    </source>
</evidence>
<dbReference type="PATRIC" id="fig|269796.9.peg.3524"/>
<evidence type="ECO:0000256" key="1">
    <source>
        <dbReference type="ARBA" id="ARBA00006739"/>
    </source>
</evidence>
<feature type="domain" description="Glycosyltransferase 2-like" evidence="5">
    <location>
        <begin position="5"/>
        <end position="123"/>
    </location>
</feature>
<keyword evidence="7" id="KW-1185">Reference proteome</keyword>
<protein>
    <submittedName>
        <fullName evidence="6">Glycosyl transferase, family 2</fullName>
    </submittedName>
</protein>
<keyword evidence="2" id="KW-0328">Glycosyltransferase</keyword>
<dbReference type="AlphaFoldDB" id="Q2RNU3"/>
<dbReference type="PANTHER" id="PTHR43685">
    <property type="entry name" value="GLYCOSYLTRANSFERASE"/>
    <property type="match status" value="1"/>
</dbReference>
<evidence type="ECO:0000256" key="2">
    <source>
        <dbReference type="ARBA" id="ARBA00022676"/>
    </source>
</evidence>
<evidence type="ECO:0000259" key="5">
    <source>
        <dbReference type="Pfam" id="PF00535"/>
    </source>
</evidence>
<dbReference type="KEGG" id="rru:Rru_A3408"/>
<evidence type="ECO:0000313" key="7">
    <source>
        <dbReference type="Proteomes" id="UP000001929"/>
    </source>
</evidence>
<keyword evidence="3 6" id="KW-0808">Transferase</keyword>
<dbReference type="PANTHER" id="PTHR43685:SF5">
    <property type="entry name" value="GLYCOSYLTRANSFERASE EPSE-RELATED"/>
    <property type="match status" value="1"/>
</dbReference>
<dbReference type="EnsemblBacteria" id="ABC24202">
    <property type="protein sequence ID" value="ABC24202"/>
    <property type="gene ID" value="Rru_A3408"/>
</dbReference>